<accession>A0ABW0FK40</accession>
<dbReference type="Pfam" id="PF00300">
    <property type="entry name" value="His_Phos_1"/>
    <property type="match status" value="1"/>
</dbReference>
<dbReference type="Gene3D" id="3.40.50.1240">
    <property type="entry name" value="Phosphoglycerate mutase-like"/>
    <property type="match status" value="1"/>
</dbReference>
<dbReference type="CDD" id="cd07067">
    <property type="entry name" value="HP_PGM_like"/>
    <property type="match status" value="1"/>
</dbReference>
<name>A0ABW0FK40_9MICO</name>
<protein>
    <submittedName>
        <fullName evidence="2">SixA phosphatase family protein</fullName>
    </submittedName>
</protein>
<dbReference type="Proteomes" id="UP001595937">
    <property type="component" value="Unassembled WGS sequence"/>
</dbReference>
<sequence>MSSSDPASRLLLLMRHGKADAGSGQPDHERPLAERGLTQARLVGEYLASQNVHLAQVLVSDSLRTTQTWQAVLSQMPGFDGAVSFEDEIYLGGVGEVVNLLHGVDDQHGAVMVIGHEPTMASLMALIGDDDSDPGSVAQARLGMPTGGMGVLSGRLEHWSDLGEDSLTLHTIVRP</sequence>
<organism evidence="2 3">
    <name type="scientific">Brachybacterium tyrofermentans</name>
    <dbReference type="NCBI Taxonomy" id="47848"/>
    <lineage>
        <taxon>Bacteria</taxon>
        <taxon>Bacillati</taxon>
        <taxon>Actinomycetota</taxon>
        <taxon>Actinomycetes</taxon>
        <taxon>Micrococcales</taxon>
        <taxon>Dermabacteraceae</taxon>
        <taxon>Brachybacterium</taxon>
    </lineage>
</organism>
<reference evidence="3" key="1">
    <citation type="journal article" date="2019" name="Int. J. Syst. Evol. Microbiol.">
        <title>The Global Catalogue of Microorganisms (GCM) 10K type strain sequencing project: providing services to taxonomists for standard genome sequencing and annotation.</title>
        <authorList>
            <consortium name="The Broad Institute Genomics Platform"/>
            <consortium name="The Broad Institute Genome Sequencing Center for Infectious Disease"/>
            <person name="Wu L."/>
            <person name="Ma J."/>
        </authorList>
    </citation>
    <scope>NUCLEOTIDE SEQUENCE [LARGE SCALE GENOMIC DNA]</scope>
    <source>
        <strain evidence="3">CGMCC 1.16455</strain>
    </source>
</reference>
<dbReference type="InterPro" id="IPR051021">
    <property type="entry name" value="Mito_Ser/Thr_phosphatase"/>
</dbReference>
<dbReference type="RefSeq" id="WP_193117154.1">
    <property type="nucleotide sequence ID" value="NZ_BAAAIR010000025.1"/>
</dbReference>
<comment type="caution">
    <text evidence="2">The sequence shown here is derived from an EMBL/GenBank/DDBJ whole genome shotgun (WGS) entry which is preliminary data.</text>
</comment>
<proteinExistence type="predicted"/>
<evidence type="ECO:0000313" key="2">
    <source>
        <dbReference type="EMBL" id="MFC5299484.1"/>
    </source>
</evidence>
<dbReference type="InterPro" id="IPR029033">
    <property type="entry name" value="His_PPase_superfam"/>
</dbReference>
<keyword evidence="1" id="KW-0378">Hydrolase</keyword>
<evidence type="ECO:0000313" key="3">
    <source>
        <dbReference type="Proteomes" id="UP001595937"/>
    </source>
</evidence>
<dbReference type="PANTHER" id="PTHR20935:SF1">
    <property type="entry name" value="SLL1549 PROTEIN"/>
    <property type="match status" value="1"/>
</dbReference>
<dbReference type="EMBL" id="JBHSLN010000088">
    <property type="protein sequence ID" value="MFC5299484.1"/>
    <property type="molecule type" value="Genomic_DNA"/>
</dbReference>
<dbReference type="SUPFAM" id="SSF53254">
    <property type="entry name" value="Phosphoglycerate mutase-like"/>
    <property type="match status" value="1"/>
</dbReference>
<evidence type="ECO:0000256" key="1">
    <source>
        <dbReference type="ARBA" id="ARBA00022801"/>
    </source>
</evidence>
<gene>
    <name evidence="2" type="ORF">ACFPK8_18375</name>
</gene>
<dbReference type="PANTHER" id="PTHR20935">
    <property type="entry name" value="PHOSPHOGLYCERATE MUTASE-RELATED"/>
    <property type="match status" value="1"/>
</dbReference>
<dbReference type="SMART" id="SM00855">
    <property type="entry name" value="PGAM"/>
    <property type="match status" value="1"/>
</dbReference>
<dbReference type="InterPro" id="IPR013078">
    <property type="entry name" value="His_Pase_superF_clade-1"/>
</dbReference>
<keyword evidence="3" id="KW-1185">Reference proteome</keyword>
<dbReference type="GeneID" id="303296405"/>